<accession>A0A222VPY9</accession>
<keyword evidence="2" id="KW-1185">Reference proteome</keyword>
<gene>
    <name evidence="1" type="ORF">SAMN05421630_1011157</name>
</gene>
<protein>
    <submittedName>
        <fullName evidence="1">NADPH2:quinone reductase</fullName>
    </submittedName>
</protein>
<proteinExistence type="predicted"/>
<dbReference type="Pfam" id="PF08240">
    <property type="entry name" value="ADH_N"/>
    <property type="match status" value="1"/>
</dbReference>
<dbReference type="PANTHER" id="PTHR43677">
    <property type="entry name" value="SHORT-CHAIN DEHYDROGENASE/REDUCTASE"/>
    <property type="match status" value="1"/>
</dbReference>
<dbReference type="Gene3D" id="3.90.180.10">
    <property type="entry name" value="Medium-chain alcohol dehydrogenases, catalytic domain"/>
    <property type="match status" value="1"/>
</dbReference>
<dbReference type="Pfam" id="PF00107">
    <property type="entry name" value="ADH_zinc_N"/>
    <property type="match status" value="1"/>
</dbReference>
<dbReference type="RefSeq" id="WP_091798012.1">
    <property type="nucleotide sequence ID" value="NZ_CP016353.1"/>
</dbReference>
<organism evidence="1 2">
    <name type="scientific">Prauserella marina</name>
    <dbReference type="NCBI Taxonomy" id="530584"/>
    <lineage>
        <taxon>Bacteria</taxon>
        <taxon>Bacillati</taxon>
        <taxon>Actinomycetota</taxon>
        <taxon>Actinomycetes</taxon>
        <taxon>Pseudonocardiales</taxon>
        <taxon>Pseudonocardiaceae</taxon>
        <taxon>Prauserella</taxon>
    </lineage>
</organism>
<dbReference type="KEGG" id="pmad:BAY61_13865"/>
<reference evidence="1 2" key="1">
    <citation type="submission" date="2016-10" db="EMBL/GenBank/DDBJ databases">
        <authorList>
            <person name="de Groot N.N."/>
        </authorList>
    </citation>
    <scope>NUCLEOTIDE SEQUENCE [LARGE SCALE GENOMIC DNA]</scope>
    <source>
        <strain evidence="1 2">CGMCC 4.5506</strain>
    </source>
</reference>
<dbReference type="Gene3D" id="3.40.50.720">
    <property type="entry name" value="NAD(P)-binding Rossmann-like Domain"/>
    <property type="match status" value="1"/>
</dbReference>
<dbReference type="InterPro" id="IPR051397">
    <property type="entry name" value="Zn-ADH-like_protein"/>
</dbReference>
<dbReference type="InterPro" id="IPR013154">
    <property type="entry name" value="ADH-like_N"/>
</dbReference>
<dbReference type="Proteomes" id="UP000199494">
    <property type="component" value="Unassembled WGS sequence"/>
</dbReference>
<dbReference type="GO" id="GO:0016491">
    <property type="term" value="F:oxidoreductase activity"/>
    <property type="evidence" value="ECO:0007669"/>
    <property type="project" value="InterPro"/>
</dbReference>
<dbReference type="SMART" id="SM00829">
    <property type="entry name" value="PKS_ER"/>
    <property type="match status" value="1"/>
</dbReference>
<dbReference type="InterPro" id="IPR036291">
    <property type="entry name" value="NAD(P)-bd_dom_sf"/>
</dbReference>
<dbReference type="EMBL" id="FMZE01000001">
    <property type="protein sequence ID" value="SDC29000.1"/>
    <property type="molecule type" value="Genomic_DNA"/>
</dbReference>
<dbReference type="AlphaFoldDB" id="A0A222VPY9"/>
<name>A0A222VPY9_9PSEU</name>
<dbReference type="InterPro" id="IPR013149">
    <property type="entry name" value="ADH-like_C"/>
</dbReference>
<dbReference type="OrthoDB" id="4190732at2"/>
<sequence>MLVQRVEELTGPSGVRTAEVAEPDGEGKVVVEVEAAGVAFPDLLRAKGLYQIKSDPPFVLGGEAAGTVRQVPAGCDLREGQRVAVIDLGGTWQQVVAVDPGMALPLPGNVSAEVAAALPVNYLTCWFALRRRARARPGETVLVHGAAGGVGIAALDVCRALGLPTIAVVSDDRKAAAARAAGATDVVLTGGWRSSVAELTGGRGVDIVVDPVGGDRFTDSLRSLSPEGRVLVIGFAAGDIPTVKVNRLLLGNTAVVGVAWGEFLRTHPGYAREQWDELAPLLAEGTLAPLPPVRHAFADAASALRSLEDRTALGKIVLTMP</sequence>
<dbReference type="SUPFAM" id="SSF50129">
    <property type="entry name" value="GroES-like"/>
    <property type="match status" value="1"/>
</dbReference>
<dbReference type="CDD" id="cd08241">
    <property type="entry name" value="QOR1"/>
    <property type="match status" value="1"/>
</dbReference>
<dbReference type="SUPFAM" id="SSF51735">
    <property type="entry name" value="NAD(P)-binding Rossmann-fold domains"/>
    <property type="match status" value="1"/>
</dbReference>
<dbReference type="PANTHER" id="PTHR43677:SF4">
    <property type="entry name" value="QUINONE OXIDOREDUCTASE-LIKE PROTEIN 2"/>
    <property type="match status" value="1"/>
</dbReference>
<dbReference type="STRING" id="530584.SAMN05421630_1011157"/>
<evidence type="ECO:0000313" key="1">
    <source>
        <dbReference type="EMBL" id="SDC29000.1"/>
    </source>
</evidence>
<dbReference type="InterPro" id="IPR011032">
    <property type="entry name" value="GroES-like_sf"/>
</dbReference>
<evidence type="ECO:0000313" key="2">
    <source>
        <dbReference type="Proteomes" id="UP000199494"/>
    </source>
</evidence>
<dbReference type="InterPro" id="IPR020843">
    <property type="entry name" value="ER"/>
</dbReference>